<evidence type="ECO:0000256" key="11">
    <source>
        <dbReference type="ARBA" id="ARBA00022842"/>
    </source>
</evidence>
<dbReference type="Pfam" id="PF20750">
    <property type="entry name" value="PAP_NTPase"/>
    <property type="match status" value="1"/>
</dbReference>
<feature type="domain" description="Poly(A) polymerase nucleotidyltransferase" evidence="16">
    <location>
        <begin position="461"/>
        <end position="621"/>
    </location>
</feature>
<comment type="cofactor">
    <cofactor evidence="1">
        <name>Mn(2+)</name>
        <dbReference type="ChEBI" id="CHEBI:29035"/>
    </cofactor>
</comment>
<dbReference type="EMBL" id="CAKKTJ010000295">
    <property type="protein sequence ID" value="CAH0479159.1"/>
    <property type="molecule type" value="Genomic_DNA"/>
</dbReference>
<evidence type="ECO:0000256" key="3">
    <source>
        <dbReference type="ARBA" id="ARBA00004123"/>
    </source>
</evidence>
<feature type="compositionally biased region" description="Acidic residues" evidence="13">
    <location>
        <begin position="291"/>
        <end position="302"/>
    </location>
</feature>
<dbReference type="Gene3D" id="3.30.460.10">
    <property type="entry name" value="Beta Polymerase, domain 2"/>
    <property type="match status" value="1"/>
</dbReference>
<feature type="region of interest" description="Disordered" evidence="13">
    <location>
        <begin position="59"/>
        <end position="83"/>
    </location>
</feature>
<dbReference type="InterPro" id="IPR011068">
    <property type="entry name" value="NuclTrfase_I-like_C"/>
</dbReference>
<dbReference type="EC" id="2.7.7.19" evidence="5"/>
<dbReference type="InterPro" id="IPR007010">
    <property type="entry name" value="PolA_pol_RNA-bd_dom"/>
</dbReference>
<dbReference type="Gene3D" id="3.30.70.590">
    <property type="entry name" value="Poly(A) polymerase predicted RNA binding domain"/>
    <property type="match status" value="1"/>
</dbReference>
<evidence type="ECO:0000256" key="12">
    <source>
        <dbReference type="ARBA" id="ARBA00023242"/>
    </source>
</evidence>
<dbReference type="Proteomes" id="UP001160483">
    <property type="component" value="Unassembled WGS sequence"/>
</dbReference>
<feature type="region of interest" description="Disordered" evidence="13">
    <location>
        <begin position="280"/>
        <end position="324"/>
    </location>
</feature>
<keyword evidence="8" id="KW-0479">Metal-binding</keyword>
<dbReference type="InterPro" id="IPR043519">
    <property type="entry name" value="NT_sf"/>
</dbReference>
<dbReference type="CDD" id="cd05402">
    <property type="entry name" value="NT_PAP_TUTase"/>
    <property type="match status" value="1"/>
</dbReference>
<evidence type="ECO:0000259" key="16">
    <source>
        <dbReference type="Pfam" id="PF20750"/>
    </source>
</evidence>
<dbReference type="SUPFAM" id="SSF55003">
    <property type="entry name" value="PAP/Archaeal CCA-adding enzyme, C-terminal domain"/>
    <property type="match status" value="1"/>
</dbReference>
<evidence type="ECO:0000256" key="8">
    <source>
        <dbReference type="ARBA" id="ARBA00022723"/>
    </source>
</evidence>
<dbReference type="PANTHER" id="PTHR10682:SF10">
    <property type="entry name" value="POLYNUCLEOTIDE ADENYLYLTRANSFERASE"/>
    <property type="match status" value="1"/>
</dbReference>
<dbReference type="SUPFAM" id="SSF81631">
    <property type="entry name" value="PAP/OAS1 substrate-binding domain"/>
    <property type="match status" value="1"/>
</dbReference>
<dbReference type="GO" id="GO:0046872">
    <property type="term" value="F:metal ion binding"/>
    <property type="evidence" value="ECO:0007669"/>
    <property type="project" value="UniProtKB-KW"/>
</dbReference>
<evidence type="ECO:0000259" key="14">
    <source>
        <dbReference type="Pfam" id="PF04926"/>
    </source>
</evidence>
<dbReference type="GO" id="GO:0005634">
    <property type="term" value="C:nucleus"/>
    <property type="evidence" value="ECO:0007669"/>
    <property type="project" value="UniProtKB-SubCell"/>
</dbReference>
<evidence type="ECO:0000256" key="9">
    <source>
        <dbReference type="ARBA" id="ARBA00022741"/>
    </source>
</evidence>
<proteinExistence type="inferred from homology"/>
<evidence type="ECO:0000256" key="2">
    <source>
        <dbReference type="ARBA" id="ARBA00001946"/>
    </source>
</evidence>
<comment type="cofactor">
    <cofactor evidence="2">
        <name>Mg(2+)</name>
        <dbReference type="ChEBI" id="CHEBI:18420"/>
    </cofactor>
</comment>
<comment type="subcellular location">
    <subcellularLocation>
        <location evidence="3">Nucleus</location>
    </subcellularLocation>
</comment>
<feature type="domain" description="Poly(A) polymerase central" evidence="15">
    <location>
        <begin position="627"/>
        <end position="755"/>
    </location>
</feature>
<keyword evidence="7" id="KW-0808">Transferase</keyword>
<feature type="region of interest" description="Disordered" evidence="13">
    <location>
        <begin position="172"/>
        <end position="197"/>
    </location>
</feature>
<keyword evidence="9" id="KW-0547">Nucleotide-binding</keyword>
<evidence type="ECO:0000256" key="7">
    <source>
        <dbReference type="ARBA" id="ARBA00022679"/>
    </source>
</evidence>
<dbReference type="Gene3D" id="1.10.1410.10">
    <property type="match status" value="1"/>
</dbReference>
<dbReference type="GO" id="GO:0006397">
    <property type="term" value="P:mRNA processing"/>
    <property type="evidence" value="ECO:0007669"/>
    <property type="project" value="UniProtKB-KW"/>
</dbReference>
<keyword evidence="12" id="KW-0539">Nucleus</keyword>
<evidence type="ECO:0000256" key="6">
    <source>
        <dbReference type="ARBA" id="ARBA00022664"/>
    </source>
</evidence>
<dbReference type="Pfam" id="PF04928">
    <property type="entry name" value="PAP_central"/>
    <property type="match status" value="1"/>
</dbReference>
<keyword evidence="10" id="KW-0067">ATP-binding</keyword>
<evidence type="ECO:0000256" key="10">
    <source>
        <dbReference type="ARBA" id="ARBA00022840"/>
    </source>
</evidence>
<accession>A0AAU9L371</accession>
<evidence type="ECO:0000313" key="17">
    <source>
        <dbReference type="EMBL" id="CAH0479159.1"/>
    </source>
</evidence>
<sequence>MVLHHDSNKTVAQAREDTMHVPSERVFTFKDAVVRPPPSSSTFVSVDNKQAAKTSVLKVTSHSNNNSKKKKMQMTGSRPIRSRSIAKIVESPSFKKRCEALKSHAGRKHYGQKDDHTIPTANVETMKKLTPLEELCEREQVLRSSNENLQRAGKSVSSSGLTSLAPLCEASSLREEDDGLNEDRGGPRPASRSATFDSDVQETLSILSCGNSPVKVADSLSKKTGKQGDIRCITSSVCQSHSPFVSVSSPSSTSFSIDHGHVCSGARDLSNDVTVGYSTSNRHQTRKGVESDDDFLDCDDTNSESTAESSCPSPRYSPLSHFGSHRRSDLNEMEACHEHDQLLSMLSNCEEEDEEAYMLLERINNLSVDLVANREYEESNALSWSVQRAAQQGVISTQLQQNLLANICKGQLDDARDVLYHKCHLVPAVGSVVDTPTQPIMDPSALQSFVKYVDSISPTDPPEARMHKLHVLKQLSDLLTKWVKVIGRERELSEEHIVLTKGSLFLAGSYRLGLDDPNSDIDAVCVTPWYVTHDDFFGSFCHLLEKTPEVSHLAPVPNAYVPLISLSYLGVRMDLLFARLPVSSVESNQNIDSDHILVGVNETSMKALNAPRVSSMLLCLVPRRRQYRIVLRAVRAWARCRGIYSAKLGYLGGISWAILVAFVCQLYPNAEPAKTFVRFFQVFSEWQWPQPVLLNMIYNAGLGFDMWDPRQSVFDRSHIMPIITPAYPHMNSSVQISQSTFSVIYEELWRARYLAEIAVGISKPYFTAAFSPESSDADLKAAALYMATSLPSFDQPLNTAQLTQGEEEAVLNVVNEEGAWDKLFQTSNFFIRYSSYMMFNFKAASESSMDKWGKFVQSRLRKLVDNLCHISPVSRVHAFPRYFPHVCNTEHEGPGSCMFIGIEFRYRRHQSIHPKDDPEVKKTLEQTIRFFLATDLQQMEDKQPDMVADAKVLSWEELPEFVFRLGRSNADLERAKYADELEKMGFSQCSTPSFLPPYYANSYNRNGKWRGGGPRKYAGGQRKRRDFRNHSQSYSEMQAG</sequence>
<comment type="similarity">
    <text evidence="4">Belongs to the poly(A) polymerase family.</text>
</comment>
<evidence type="ECO:0000256" key="1">
    <source>
        <dbReference type="ARBA" id="ARBA00001936"/>
    </source>
</evidence>
<name>A0AAU9L371_9STRA</name>
<dbReference type="GO" id="GO:1990817">
    <property type="term" value="F:poly(A) RNA polymerase activity"/>
    <property type="evidence" value="ECO:0007669"/>
    <property type="project" value="UniProtKB-EC"/>
</dbReference>
<evidence type="ECO:0000256" key="5">
    <source>
        <dbReference type="ARBA" id="ARBA00012388"/>
    </source>
</evidence>
<dbReference type="AlphaFoldDB" id="A0AAU9L371"/>
<feature type="region of interest" description="Disordered" evidence="13">
    <location>
        <begin position="1010"/>
        <end position="1040"/>
    </location>
</feature>
<dbReference type="GO" id="GO:0005524">
    <property type="term" value="F:ATP binding"/>
    <property type="evidence" value="ECO:0007669"/>
    <property type="project" value="UniProtKB-KW"/>
</dbReference>
<dbReference type="FunFam" id="1.10.1410.10:FF:000001">
    <property type="entry name" value="Putative poly(A) polymerase gamma"/>
    <property type="match status" value="1"/>
</dbReference>
<gene>
    <name evidence="17" type="ORF">PBS003_LOCUS5818</name>
</gene>
<keyword evidence="6" id="KW-0507">mRNA processing</keyword>
<dbReference type="GO" id="GO:0003723">
    <property type="term" value="F:RNA binding"/>
    <property type="evidence" value="ECO:0007669"/>
    <property type="project" value="InterPro"/>
</dbReference>
<protein>
    <recommendedName>
        <fullName evidence="5">polynucleotide adenylyltransferase</fullName>
        <ecNumber evidence="5">2.7.7.19</ecNumber>
    </recommendedName>
</protein>
<reference evidence="17" key="1">
    <citation type="submission" date="2021-11" db="EMBL/GenBank/DDBJ databases">
        <authorList>
            <person name="Islam A."/>
            <person name="Islam S."/>
            <person name="Flora M.S."/>
            <person name="Rahman M."/>
            <person name="Ziaur R.M."/>
            <person name="Epstein J.H."/>
            <person name="Hassan M."/>
            <person name="Klassen M."/>
            <person name="Woodard K."/>
            <person name="Webb A."/>
            <person name="Webby R.J."/>
            <person name="El Zowalaty M.E."/>
        </authorList>
    </citation>
    <scope>NUCLEOTIDE SEQUENCE</scope>
    <source>
        <strain evidence="17">Pbs3</strain>
    </source>
</reference>
<evidence type="ECO:0000313" key="18">
    <source>
        <dbReference type="Proteomes" id="UP001160483"/>
    </source>
</evidence>
<evidence type="ECO:0000259" key="15">
    <source>
        <dbReference type="Pfam" id="PF04928"/>
    </source>
</evidence>
<dbReference type="InterPro" id="IPR007012">
    <property type="entry name" value="PolA_pol_cen_dom"/>
</dbReference>
<dbReference type="FunFam" id="3.30.460.10:FF:000027">
    <property type="entry name" value="Poly(A) polymerase PAP"/>
    <property type="match status" value="1"/>
</dbReference>
<feature type="compositionally biased region" description="Polar residues" evidence="13">
    <location>
        <begin position="1030"/>
        <end position="1040"/>
    </location>
</feature>
<comment type="caution">
    <text evidence="17">The sequence shown here is derived from an EMBL/GenBank/DDBJ whole genome shotgun (WGS) entry which is preliminary data.</text>
</comment>
<keyword evidence="11" id="KW-0460">Magnesium</keyword>
<dbReference type="Pfam" id="PF04926">
    <property type="entry name" value="PAP_RNA-bind"/>
    <property type="match status" value="1"/>
</dbReference>
<dbReference type="SUPFAM" id="SSF81301">
    <property type="entry name" value="Nucleotidyltransferase"/>
    <property type="match status" value="1"/>
</dbReference>
<evidence type="ECO:0000256" key="13">
    <source>
        <dbReference type="SAM" id="MobiDB-lite"/>
    </source>
</evidence>
<dbReference type="PANTHER" id="PTHR10682">
    <property type="entry name" value="POLY A POLYMERASE"/>
    <property type="match status" value="1"/>
</dbReference>
<feature type="domain" description="Poly(A) polymerase RNA-binding" evidence="14">
    <location>
        <begin position="828"/>
        <end position="891"/>
    </location>
</feature>
<organism evidence="17 18">
    <name type="scientific">Peronospora belbahrii</name>
    <dbReference type="NCBI Taxonomy" id="622444"/>
    <lineage>
        <taxon>Eukaryota</taxon>
        <taxon>Sar</taxon>
        <taxon>Stramenopiles</taxon>
        <taxon>Oomycota</taxon>
        <taxon>Peronosporomycetes</taxon>
        <taxon>Peronosporales</taxon>
        <taxon>Peronosporaceae</taxon>
        <taxon>Peronospora</taxon>
    </lineage>
</organism>
<evidence type="ECO:0000256" key="4">
    <source>
        <dbReference type="ARBA" id="ARBA00010912"/>
    </source>
</evidence>
<feature type="compositionally biased region" description="Polar residues" evidence="13">
    <location>
        <begin position="303"/>
        <end position="312"/>
    </location>
</feature>
<dbReference type="GO" id="GO:0031123">
    <property type="term" value="P:RNA 3'-end processing"/>
    <property type="evidence" value="ECO:0007669"/>
    <property type="project" value="InterPro"/>
</dbReference>
<dbReference type="InterPro" id="IPR048840">
    <property type="entry name" value="PolA_pol_NTPase"/>
</dbReference>